<dbReference type="KEGG" id="naj:B1756_02660"/>
<keyword evidence="3" id="KW-0597">Phosphoprotein</keyword>
<evidence type="ECO:0000313" key="10">
    <source>
        <dbReference type="Proteomes" id="UP000250088"/>
    </source>
</evidence>
<feature type="domain" description="Histidine kinase" evidence="7">
    <location>
        <begin position="361"/>
        <end position="571"/>
    </location>
</feature>
<dbReference type="InterPro" id="IPR035965">
    <property type="entry name" value="PAS-like_dom_sf"/>
</dbReference>
<keyword evidence="4" id="KW-0808">Transferase</keyword>
<dbReference type="NCBIfam" id="TIGR00229">
    <property type="entry name" value="sensory_box"/>
    <property type="match status" value="1"/>
</dbReference>
<dbReference type="InterPro" id="IPR000014">
    <property type="entry name" value="PAS"/>
</dbReference>
<dbReference type="CDD" id="cd00082">
    <property type="entry name" value="HisKA"/>
    <property type="match status" value="1"/>
</dbReference>
<dbReference type="PANTHER" id="PTHR42878:SF14">
    <property type="entry name" value="OSMOLARITY TWO-COMPONENT SYSTEM PROTEIN SSK1"/>
    <property type="match status" value="1"/>
</dbReference>
<accession>A0A2Z2HRQ1</accession>
<dbReference type="OrthoDB" id="8523at2157"/>
<comment type="catalytic activity">
    <reaction evidence="1">
        <text>ATP + protein L-histidine = ADP + protein N-phospho-L-histidine.</text>
        <dbReference type="EC" id="2.7.13.3"/>
    </reaction>
</comment>
<keyword evidence="6" id="KW-0472">Membrane</keyword>
<dbReference type="InterPro" id="IPR050351">
    <property type="entry name" value="BphY/WalK/GraS-like"/>
</dbReference>
<dbReference type="GeneID" id="32892945"/>
<dbReference type="Pfam" id="PF13188">
    <property type="entry name" value="PAS_8"/>
    <property type="match status" value="1"/>
</dbReference>
<evidence type="ECO:0000256" key="4">
    <source>
        <dbReference type="ARBA" id="ARBA00022679"/>
    </source>
</evidence>
<protein>
    <recommendedName>
        <fullName evidence="2">histidine kinase</fullName>
        <ecNumber evidence="2">2.7.13.3</ecNumber>
    </recommendedName>
</protein>
<dbReference type="InterPro" id="IPR012292">
    <property type="entry name" value="Globin/Proto"/>
</dbReference>
<dbReference type="SUPFAM" id="SSF47384">
    <property type="entry name" value="Homodimeric domain of signal transducing histidine kinase"/>
    <property type="match status" value="1"/>
</dbReference>
<feature type="domain" description="PAS" evidence="8">
    <location>
        <begin position="225"/>
        <end position="281"/>
    </location>
</feature>
<dbReference type="InterPro" id="IPR005467">
    <property type="entry name" value="His_kinase_dom"/>
</dbReference>
<sequence length="581" mass="65594">MTDYRGHFGQGALNERVDADQLTDRIGLDAAEIAWRKDFIDFGEDDRERLEQYEDLFEENADVIADSFYNHLVEFSETGEIFDRSPKSVEQLKYTQRAYLTTLASGTYDERYFRNRARIGKLHDLLGMPMKHYLGQYNVYYGLLFSLVSDRLHDRIGATVEDELERSGIDGESAAVDTDQLARRLHAEVEDGLDDLHSILKILNLDIQVAVDTYMQSQIDAVETERDRFAALFENVPTPVVIVRFVEDQERVEAVNDAFEELFGYTAEEFEDESFESVLRPPGEEPRPIEGQSLLSEVATDPDRNIDEAEVALETMFGRREFVRVSAPIDRAGLDDLEYAFYIDVTDQKQRQERLQVLSRVLRHDIRTQMNIVKGYASTLGDETVVGPEERRTGATEIEEAADDLLAMTDRIRGIEKVVAGQADRHPIAVDRLLTDALTDVEARYPDCEFVRSDVEDLWVRGTETVEEALVHVIENGAEHNDADEPWVEISAVESLTGDHVTIRVTDNGPGIPPAEYEVLTGERDRTQIDHSSGLGLWTVNWVVTKIGGSLEFDANAPRGSIVTVRLPRADPPADQSQSSS</sequence>
<dbReference type="AlphaFoldDB" id="A0A2Z2HRQ1"/>
<dbReference type="CDD" id="cd00075">
    <property type="entry name" value="HATPase"/>
    <property type="match status" value="1"/>
</dbReference>
<dbReference type="GO" id="GO:0020037">
    <property type="term" value="F:heme binding"/>
    <property type="evidence" value="ECO:0007669"/>
    <property type="project" value="InterPro"/>
</dbReference>
<dbReference type="InterPro" id="IPR036097">
    <property type="entry name" value="HisK_dim/P_sf"/>
</dbReference>
<organism evidence="9 10">
    <name type="scientific">Natrarchaeobaculum aegyptiacum</name>
    <dbReference type="NCBI Taxonomy" id="745377"/>
    <lineage>
        <taxon>Archaea</taxon>
        <taxon>Methanobacteriati</taxon>
        <taxon>Methanobacteriota</taxon>
        <taxon>Stenosarchaea group</taxon>
        <taxon>Halobacteria</taxon>
        <taxon>Halobacteriales</taxon>
        <taxon>Natrialbaceae</taxon>
        <taxon>Natrarchaeobaculum</taxon>
    </lineage>
</organism>
<evidence type="ECO:0000259" key="7">
    <source>
        <dbReference type="PROSITE" id="PS50109"/>
    </source>
</evidence>
<dbReference type="InterPro" id="IPR039379">
    <property type="entry name" value="Protoglobin_sensor_dom"/>
</dbReference>
<dbReference type="InterPro" id="IPR009050">
    <property type="entry name" value="Globin-like_sf"/>
</dbReference>
<name>A0A2Z2HRQ1_9EURY</name>
<dbReference type="CDD" id="cd01068">
    <property type="entry name" value="globin_sensor"/>
    <property type="match status" value="1"/>
</dbReference>
<dbReference type="EMBL" id="CP019893">
    <property type="protein sequence ID" value="ARS88765.1"/>
    <property type="molecule type" value="Genomic_DNA"/>
</dbReference>
<evidence type="ECO:0000256" key="3">
    <source>
        <dbReference type="ARBA" id="ARBA00022553"/>
    </source>
</evidence>
<dbReference type="GO" id="GO:0007234">
    <property type="term" value="P:osmosensory signaling via phosphorelay pathway"/>
    <property type="evidence" value="ECO:0007669"/>
    <property type="project" value="TreeGrafter"/>
</dbReference>
<evidence type="ECO:0000256" key="2">
    <source>
        <dbReference type="ARBA" id="ARBA00012438"/>
    </source>
</evidence>
<dbReference type="SUPFAM" id="SSF55785">
    <property type="entry name" value="PYP-like sensor domain (PAS domain)"/>
    <property type="match status" value="2"/>
</dbReference>
<evidence type="ECO:0000256" key="1">
    <source>
        <dbReference type="ARBA" id="ARBA00000085"/>
    </source>
</evidence>
<dbReference type="Gene3D" id="1.10.490.10">
    <property type="entry name" value="Globins"/>
    <property type="match status" value="1"/>
</dbReference>
<dbReference type="EC" id="2.7.13.3" evidence="2"/>
<dbReference type="PROSITE" id="PS50112">
    <property type="entry name" value="PAS"/>
    <property type="match status" value="1"/>
</dbReference>
<evidence type="ECO:0000259" key="8">
    <source>
        <dbReference type="PROSITE" id="PS50112"/>
    </source>
</evidence>
<dbReference type="GO" id="GO:0000156">
    <property type="term" value="F:phosphorelay response regulator activity"/>
    <property type="evidence" value="ECO:0007669"/>
    <property type="project" value="TreeGrafter"/>
</dbReference>
<dbReference type="PRINTS" id="PR00344">
    <property type="entry name" value="BCTRLSENSOR"/>
</dbReference>
<dbReference type="InterPro" id="IPR004358">
    <property type="entry name" value="Sig_transdc_His_kin-like_C"/>
</dbReference>
<dbReference type="Gene3D" id="3.30.450.20">
    <property type="entry name" value="PAS domain"/>
    <property type="match status" value="1"/>
</dbReference>
<dbReference type="Proteomes" id="UP000250088">
    <property type="component" value="Chromosome"/>
</dbReference>
<dbReference type="PANTHER" id="PTHR42878">
    <property type="entry name" value="TWO-COMPONENT HISTIDINE KINASE"/>
    <property type="match status" value="1"/>
</dbReference>
<dbReference type="Gene3D" id="1.10.287.130">
    <property type="match status" value="1"/>
</dbReference>
<dbReference type="GO" id="GO:0019825">
    <property type="term" value="F:oxygen binding"/>
    <property type="evidence" value="ECO:0007669"/>
    <property type="project" value="InterPro"/>
</dbReference>
<dbReference type="GO" id="GO:0030295">
    <property type="term" value="F:protein kinase activator activity"/>
    <property type="evidence" value="ECO:0007669"/>
    <property type="project" value="TreeGrafter"/>
</dbReference>
<dbReference type="Pfam" id="PF02518">
    <property type="entry name" value="HATPase_c"/>
    <property type="match status" value="1"/>
</dbReference>
<dbReference type="SMART" id="SM00388">
    <property type="entry name" value="HisKA"/>
    <property type="match status" value="1"/>
</dbReference>
<dbReference type="GO" id="GO:0016020">
    <property type="term" value="C:membrane"/>
    <property type="evidence" value="ECO:0007669"/>
    <property type="project" value="UniProtKB-SubCell"/>
</dbReference>
<reference evidence="10" key="1">
    <citation type="submission" date="2017-02" db="EMBL/GenBank/DDBJ databases">
        <title>Natronthermophilus aegyptiacus gen. nov.,sp. nov., an aerobic, extremely halophilic alkalithermophilic archaeon isolated from the athalassohaline Wadi An Natrun, Egypt.</title>
        <authorList>
            <person name="Zhao B."/>
        </authorList>
    </citation>
    <scope>NUCLEOTIDE SEQUENCE [LARGE SCALE GENOMIC DNA]</scope>
    <source>
        <strain evidence="10">JW/NM-HA 15</strain>
    </source>
</reference>
<dbReference type="Pfam" id="PF11563">
    <property type="entry name" value="Protoglobin"/>
    <property type="match status" value="1"/>
</dbReference>
<evidence type="ECO:0000256" key="5">
    <source>
        <dbReference type="ARBA" id="ARBA00022777"/>
    </source>
</evidence>
<evidence type="ECO:0000256" key="6">
    <source>
        <dbReference type="ARBA" id="ARBA00023136"/>
    </source>
</evidence>
<dbReference type="InterPro" id="IPR036890">
    <property type="entry name" value="HATPase_C_sf"/>
</dbReference>
<keyword evidence="10" id="KW-1185">Reference proteome</keyword>
<dbReference type="GO" id="GO:0000155">
    <property type="term" value="F:phosphorelay sensor kinase activity"/>
    <property type="evidence" value="ECO:0007669"/>
    <property type="project" value="InterPro"/>
</dbReference>
<gene>
    <name evidence="9" type="ORF">B1756_02660</name>
</gene>
<dbReference type="Gene3D" id="3.30.565.10">
    <property type="entry name" value="Histidine kinase-like ATPase, C-terminal domain"/>
    <property type="match status" value="1"/>
</dbReference>
<dbReference type="SMART" id="SM00091">
    <property type="entry name" value="PAS"/>
    <property type="match status" value="1"/>
</dbReference>
<evidence type="ECO:0000313" key="9">
    <source>
        <dbReference type="EMBL" id="ARS88765.1"/>
    </source>
</evidence>
<dbReference type="SMART" id="SM00387">
    <property type="entry name" value="HATPase_c"/>
    <property type="match status" value="1"/>
</dbReference>
<dbReference type="PROSITE" id="PS50109">
    <property type="entry name" value="HIS_KIN"/>
    <property type="match status" value="1"/>
</dbReference>
<dbReference type="InterPro" id="IPR003594">
    <property type="entry name" value="HATPase_dom"/>
</dbReference>
<dbReference type="InterPro" id="IPR044398">
    <property type="entry name" value="Globin-sensor_dom"/>
</dbReference>
<proteinExistence type="predicted"/>
<keyword evidence="5" id="KW-0418">Kinase</keyword>
<dbReference type="SUPFAM" id="SSF55874">
    <property type="entry name" value="ATPase domain of HSP90 chaperone/DNA topoisomerase II/histidine kinase"/>
    <property type="match status" value="1"/>
</dbReference>
<dbReference type="InterPro" id="IPR003661">
    <property type="entry name" value="HisK_dim/P_dom"/>
</dbReference>
<dbReference type="SUPFAM" id="SSF46458">
    <property type="entry name" value="Globin-like"/>
    <property type="match status" value="1"/>
</dbReference>
<dbReference type="RefSeq" id="WP_086887150.1">
    <property type="nucleotide sequence ID" value="NZ_CP019893.1"/>
</dbReference>